<comment type="caution">
    <text evidence="2">The sequence shown here is derived from an EMBL/GenBank/DDBJ whole genome shotgun (WGS) entry which is preliminary data.</text>
</comment>
<dbReference type="PATRIC" id="fig|1121015.4.peg.113"/>
<evidence type="ECO:0000313" key="2">
    <source>
        <dbReference type="EMBL" id="KFN44532.1"/>
    </source>
</evidence>
<keyword evidence="1" id="KW-1133">Transmembrane helix</keyword>
<dbReference type="AlphaFoldDB" id="A0A091AZ22"/>
<organism evidence="2 3">
    <name type="scientific">Arenimonas oryziterrae DSM 21050 = YC6267</name>
    <dbReference type="NCBI Taxonomy" id="1121015"/>
    <lineage>
        <taxon>Bacteria</taxon>
        <taxon>Pseudomonadati</taxon>
        <taxon>Pseudomonadota</taxon>
        <taxon>Gammaproteobacteria</taxon>
        <taxon>Lysobacterales</taxon>
        <taxon>Lysobacteraceae</taxon>
        <taxon>Arenimonas</taxon>
    </lineage>
</organism>
<sequence length="106" mass="11880">MTDNARLSQRDLRKKLLRLEAESHRLEVVANLRELRDPMTHLQRVPALLGMFGAGAGAGGLGSLAAMFSATRLNWIIKAVPLALAGWRIAQRLSAIFVKRRRRQHD</sequence>
<proteinExistence type="predicted"/>
<dbReference type="STRING" id="1121015.GCA_000420545_01059"/>
<dbReference type="eggNOG" id="ENOG502ZGWG">
    <property type="taxonomic scope" value="Bacteria"/>
</dbReference>
<evidence type="ECO:0008006" key="4">
    <source>
        <dbReference type="Google" id="ProtNLM"/>
    </source>
</evidence>
<reference evidence="2 3" key="1">
    <citation type="submission" date="2013-09" db="EMBL/GenBank/DDBJ databases">
        <title>Genome sequencing of Arenimonas oryziterrae.</title>
        <authorList>
            <person name="Chen F."/>
            <person name="Wang G."/>
        </authorList>
    </citation>
    <scope>NUCLEOTIDE SEQUENCE [LARGE SCALE GENOMIC DNA]</scope>
    <source>
        <strain evidence="2 3">YC6267</strain>
    </source>
</reference>
<dbReference type="RefSeq" id="WP_022968702.1">
    <property type="nucleotide sequence ID" value="NZ_ATVD01000002.1"/>
</dbReference>
<feature type="transmembrane region" description="Helical" evidence="1">
    <location>
        <begin position="75"/>
        <end position="98"/>
    </location>
</feature>
<accession>A0A091AZ22</accession>
<keyword evidence="1" id="KW-0812">Transmembrane</keyword>
<feature type="transmembrane region" description="Helical" evidence="1">
    <location>
        <begin position="45"/>
        <end position="69"/>
    </location>
</feature>
<keyword evidence="3" id="KW-1185">Reference proteome</keyword>
<gene>
    <name evidence="2" type="ORF">N789_00565</name>
</gene>
<dbReference type="EMBL" id="AVCI01000001">
    <property type="protein sequence ID" value="KFN44532.1"/>
    <property type="molecule type" value="Genomic_DNA"/>
</dbReference>
<evidence type="ECO:0000313" key="3">
    <source>
        <dbReference type="Proteomes" id="UP000029385"/>
    </source>
</evidence>
<keyword evidence="1" id="KW-0472">Membrane</keyword>
<name>A0A091AZ22_9GAMM</name>
<evidence type="ECO:0000256" key="1">
    <source>
        <dbReference type="SAM" id="Phobius"/>
    </source>
</evidence>
<protein>
    <recommendedName>
        <fullName evidence="4">DUF3618 domain-containing protein</fullName>
    </recommendedName>
</protein>
<dbReference type="Proteomes" id="UP000029385">
    <property type="component" value="Unassembled WGS sequence"/>
</dbReference>